<comment type="caution">
    <text evidence="1">The sequence shown here is derived from an EMBL/GenBank/DDBJ whole genome shotgun (WGS) entry which is preliminary data.</text>
</comment>
<name>A0ABP9L4P7_9NOCA</name>
<evidence type="ECO:0000313" key="2">
    <source>
        <dbReference type="Proteomes" id="UP001500603"/>
    </source>
</evidence>
<protein>
    <submittedName>
        <fullName evidence="1">Uncharacterized protein</fullName>
    </submittedName>
</protein>
<keyword evidence="2" id="KW-1185">Reference proteome</keyword>
<evidence type="ECO:0000313" key="1">
    <source>
        <dbReference type="EMBL" id="GAA5069026.1"/>
    </source>
</evidence>
<gene>
    <name evidence="1" type="ORF">GCM10023318_59940</name>
</gene>
<sequence length="99" mass="10952">MEATDVLNGIVDMRTYGRRYLTIYAAPPARSGGLSAMSAVAHPDGFGVFETVTTCVEWLDEHFDFEVAAVFNRQVGAGYICYAMLRRRADQLVGDENKV</sequence>
<dbReference type="EMBL" id="BAABJM010000009">
    <property type="protein sequence ID" value="GAA5069026.1"/>
    <property type="molecule type" value="Genomic_DNA"/>
</dbReference>
<dbReference type="RefSeq" id="WP_345499748.1">
    <property type="nucleotide sequence ID" value="NZ_BAABJM010000009.1"/>
</dbReference>
<dbReference type="Proteomes" id="UP001500603">
    <property type="component" value="Unassembled WGS sequence"/>
</dbReference>
<reference evidence="2" key="1">
    <citation type="journal article" date="2019" name="Int. J. Syst. Evol. Microbiol.">
        <title>The Global Catalogue of Microorganisms (GCM) 10K type strain sequencing project: providing services to taxonomists for standard genome sequencing and annotation.</title>
        <authorList>
            <consortium name="The Broad Institute Genomics Platform"/>
            <consortium name="The Broad Institute Genome Sequencing Center for Infectious Disease"/>
            <person name="Wu L."/>
            <person name="Ma J."/>
        </authorList>
    </citation>
    <scope>NUCLEOTIDE SEQUENCE [LARGE SCALE GENOMIC DNA]</scope>
    <source>
        <strain evidence="2">JCM 18298</strain>
    </source>
</reference>
<proteinExistence type="predicted"/>
<accession>A0ABP9L4P7</accession>
<organism evidence="1 2">
    <name type="scientific">Nocardia callitridis</name>
    <dbReference type="NCBI Taxonomy" id="648753"/>
    <lineage>
        <taxon>Bacteria</taxon>
        <taxon>Bacillati</taxon>
        <taxon>Actinomycetota</taxon>
        <taxon>Actinomycetes</taxon>
        <taxon>Mycobacteriales</taxon>
        <taxon>Nocardiaceae</taxon>
        <taxon>Nocardia</taxon>
    </lineage>
</organism>